<accession>A0A1I4J470</accession>
<reference evidence="2 3" key="1">
    <citation type="submission" date="2016-10" db="EMBL/GenBank/DDBJ databases">
        <authorList>
            <person name="de Groot N.N."/>
        </authorList>
    </citation>
    <scope>NUCLEOTIDE SEQUENCE [LARGE SCALE GENOMIC DNA]</scope>
    <source>
        <strain evidence="2 3">DSM 45317</strain>
    </source>
</reference>
<dbReference type="InParanoid" id="A0A1I4J470"/>
<dbReference type="STRING" id="504800.SAMN04488085_11445"/>
<dbReference type="SUPFAM" id="SSF55729">
    <property type="entry name" value="Acyl-CoA N-acyltransferases (Nat)"/>
    <property type="match status" value="1"/>
</dbReference>
<evidence type="ECO:0000259" key="1">
    <source>
        <dbReference type="PROSITE" id="PS51186"/>
    </source>
</evidence>
<name>A0A1I4J470_9ACTN</name>
<feature type="domain" description="N-acetyltransferase" evidence="1">
    <location>
        <begin position="119"/>
        <end position="265"/>
    </location>
</feature>
<dbReference type="Gene3D" id="3.40.630.30">
    <property type="match status" value="1"/>
</dbReference>
<keyword evidence="3" id="KW-1185">Reference proteome</keyword>
<dbReference type="AlphaFoldDB" id="A0A1I4J470"/>
<dbReference type="CDD" id="cd04301">
    <property type="entry name" value="NAT_SF"/>
    <property type="match status" value="1"/>
</dbReference>
<dbReference type="InterPro" id="IPR000182">
    <property type="entry name" value="GNAT_dom"/>
</dbReference>
<gene>
    <name evidence="2" type="ORF">SAMN04488085_11445</name>
</gene>
<keyword evidence="2" id="KW-0808">Transferase</keyword>
<protein>
    <submittedName>
        <fullName evidence="2">Acetyltransferase (GNAT) domain-containing protein</fullName>
    </submittedName>
</protein>
<sequence length="266" mass="28901">MDVVAVLAAYDVQLRRDVSPGPTSVVERQDGITREVGSDGTWGAVLWSDLDEDTADAVIAGQAARFAGIEWEWKLHGHDRPADLPQRLRRAGLLPEPAETLLVADLREVDLEPVTPDGVRVVPVDDEAGVATVLEVHRAVFGSVHPDTRATLLRALELTPRPVEAVVAWAGSEPVCAGRVEFRPGTDFASLWGGGTLPGWRGRGVFRTVVAHRLALARARGVRYVHVDATDASRPVLERLGFVRLTTTTPWIGRPRATISDRAAER</sequence>
<dbReference type="InterPro" id="IPR016181">
    <property type="entry name" value="Acyl_CoA_acyltransferase"/>
</dbReference>
<dbReference type="OrthoDB" id="164800at2"/>
<dbReference type="GO" id="GO:0016747">
    <property type="term" value="F:acyltransferase activity, transferring groups other than amino-acyl groups"/>
    <property type="evidence" value="ECO:0007669"/>
    <property type="project" value="InterPro"/>
</dbReference>
<evidence type="ECO:0000313" key="2">
    <source>
        <dbReference type="EMBL" id="SFL61350.1"/>
    </source>
</evidence>
<dbReference type="EMBL" id="FOSW01000014">
    <property type="protein sequence ID" value="SFL61350.1"/>
    <property type="molecule type" value="Genomic_DNA"/>
</dbReference>
<dbReference type="Pfam" id="PF00583">
    <property type="entry name" value="Acetyltransf_1"/>
    <property type="match status" value="1"/>
</dbReference>
<evidence type="ECO:0000313" key="3">
    <source>
        <dbReference type="Proteomes" id="UP000199152"/>
    </source>
</evidence>
<dbReference type="RefSeq" id="WP_091328227.1">
    <property type="nucleotide sequence ID" value="NZ_FOSW01000014.1"/>
</dbReference>
<organism evidence="2 3">
    <name type="scientific">Geodermatophilus ruber</name>
    <dbReference type="NCBI Taxonomy" id="504800"/>
    <lineage>
        <taxon>Bacteria</taxon>
        <taxon>Bacillati</taxon>
        <taxon>Actinomycetota</taxon>
        <taxon>Actinomycetes</taxon>
        <taxon>Geodermatophilales</taxon>
        <taxon>Geodermatophilaceae</taxon>
        <taxon>Geodermatophilus</taxon>
    </lineage>
</organism>
<dbReference type="Proteomes" id="UP000199152">
    <property type="component" value="Unassembled WGS sequence"/>
</dbReference>
<dbReference type="PROSITE" id="PS51186">
    <property type="entry name" value="GNAT"/>
    <property type="match status" value="1"/>
</dbReference>
<proteinExistence type="predicted"/>